<protein>
    <submittedName>
        <fullName evidence="1">Uncharacterized protein</fullName>
    </submittedName>
</protein>
<accession>A0A3M0GDP3</accession>
<proteinExistence type="predicted"/>
<comment type="caution">
    <text evidence="1">The sequence shown here is derived from an EMBL/GenBank/DDBJ whole genome shotgun (WGS) entry which is preliminary data.</text>
</comment>
<name>A0A3M0GDP3_9ACTN</name>
<organism evidence="1 2">
    <name type="scientific">Tessaracoccus antarcticus</name>
    <dbReference type="NCBI Taxonomy" id="2479848"/>
    <lineage>
        <taxon>Bacteria</taxon>
        <taxon>Bacillati</taxon>
        <taxon>Actinomycetota</taxon>
        <taxon>Actinomycetes</taxon>
        <taxon>Propionibacteriales</taxon>
        <taxon>Propionibacteriaceae</taxon>
        <taxon>Tessaracoccus</taxon>
    </lineage>
</organism>
<evidence type="ECO:0000313" key="1">
    <source>
        <dbReference type="EMBL" id="RMB62438.1"/>
    </source>
</evidence>
<evidence type="ECO:0000313" key="2">
    <source>
        <dbReference type="Proteomes" id="UP000275256"/>
    </source>
</evidence>
<dbReference type="AlphaFoldDB" id="A0A3M0GDP3"/>
<dbReference type="Proteomes" id="UP000275256">
    <property type="component" value="Unassembled WGS sequence"/>
</dbReference>
<gene>
    <name evidence="1" type="ORF">EAX62_03515</name>
</gene>
<reference evidence="1 2" key="1">
    <citation type="submission" date="2018-10" db="EMBL/GenBank/DDBJ databases">
        <title>Tessaracoccus antarcticuss sp. nov., isolated from sediment.</title>
        <authorList>
            <person name="Zhou L.Y."/>
            <person name="Du Z.J."/>
        </authorList>
    </citation>
    <scope>NUCLEOTIDE SEQUENCE [LARGE SCALE GENOMIC DNA]</scope>
    <source>
        <strain evidence="1 2">JDX10</strain>
    </source>
</reference>
<keyword evidence="2" id="KW-1185">Reference proteome</keyword>
<sequence>MVRRTLLTVRCPGSPMVAPA</sequence>
<dbReference type="EMBL" id="REFW01000001">
    <property type="protein sequence ID" value="RMB62438.1"/>
    <property type="molecule type" value="Genomic_DNA"/>
</dbReference>